<keyword evidence="2" id="KW-0067">ATP-binding</keyword>
<dbReference type="Proteomes" id="UP001144673">
    <property type="component" value="Chromosome 6"/>
</dbReference>
<dbReference type="PANTHER" id="PTHR24223:SF356">
    <property type="entry name" value="ATP-BINDING CASSETTE TRANSPORTER ABC4"/>
    <property type="match status" value="1"/>
</dbReference>
<dbReference type="InterPro" id="IPR050173">
    <property type="entry name" value="ABC_transporter_C-like"/>
</dbReference>
<accession>A0A9W8QG83</accession>
<dbReference type="InterPro" id="IPR003439">
    <property type="entry name" value="ABC_transporter-like_ATP-bd"/>
</dbReference>
<dbReference type="GO" id="GO:0016887">
    <property type="term" value="F:ATP hydrolysis activity"/>
    <property type="evidence" value="ECO:0007669"/>
    <property type="project" value="InterPro"/>
</dbReference>
<gene>
    <name evidence="4" type="ORF">LMH87_000855</name>
</gene>
<dbReference type="AlphaFoldDB" id="A0A9W8QG83"/>
<dbReference type="Gene3D" id="3.40.50.300">
    <property type="entry name" value="P-loop containing nucleotide triphosphate hydrolases"/>
    <property type="match status" value="1"/>
</dbReference>
<dbReference type="EMBL" id="JAJHUN010000007">
    <property type="protein sequence ID" value="KAJ4155619.1"/>
    <property type="molecule type" value="Genomic_DNA"/>
</dbReference>
<proteinExistence type="predicted"/>
<evidence type="ECO:0000259" key="3">
    <source>
        <dbReference type="Pfam" id="PF00005"/>
    </source>
</evidence>
<dbReference type="RefSeq" id="XP_056055743.1">
    <property type="nucleotide sequence ID" value="XM_056198832.1"/>
</dbReference>
<sequence length="171" mass="18539">MVPQDALLFQGTVRMNLDPSNTIPDSDLNEFLSMCASLNAMKSQAENDSLQSDLMLDTPVSPGGNNFSHGQRQVLSLCRAMVRKNKLTLLDEATSSVDMGTDSAIQGILRAQLSGGQHGLITVAHRLKTVLDYDKVVVMGFGKVLEMGSPTELLDSKCKFYDMMEHSGGAE</sequence>
<dbReference type="SUPFAM" id="SSF52540">
    <property type="entry name" value="P-loop containing nucleoside triphosphate hydrolases"/>
    <property type="match status" value="1"/>
</dbReference>
<keyword evidence="5" id="KW-1185">Reference proteome</keyword>
<dbReference type="GO" id="GO:0005524">
    <property type="term" value="F:ATP binding"/>
    <property type="evidence" value="ECO:0007669"/>
    <property type="project" value="UniProtKB-KW"/>
</dbReference>
<dbReference type="InterPro" id="IPR027417">
    <property type="entry name" value="P-loop_NTPase"/>
</dbReference>
<dbReference type="KEGG" id="amus:LMH87_000855"/>
<dbReference type="Pfam" id="PF00005">
    <property type="entry name" value="ABC_tran"/>
    <property type="match status" value="1"/>
</dbReference>
<evidence type="ECO:0000256" key="2">
    <source>
        <dbReference type="ARBA" id="ARBA00022840"/>
    </source>
</evidence>
<dbReference type="GO" id="GO:0016020">
    <property type="term" value="C:membrane"/>
    <property type="evidence" value="ECO:0007669"/>
    <property type="project" value="TreeGrafter"/>
</dbReference>
<reference evidence="4" key="1">
    <citation type="journal article" date="2023" name="Access Microbiol">
        <title>De-novo genome assembly for Akanthomyces muscarius, a biocontrol agent of insect agricultural pests.</title>
        <authorList>
            <person name="Erdos Z."/>
            <person name="Studholme D.J."/>
            <person name="Raymond B."/>
            <person name="Sharma M."/>
        </authorList>
    </citation>
    <scope>NUCLEOTIDE SEQUENCE</scope>
    <source>
        <strain evidence="4">Ve6</strain>
    </source>
</reference>
<keyword evidence="1" id="KW-0547">Nucleotide-binding</keyword>
<organism evidence="4 5">
    <name type="scientific">Akanthomyces muscarius</name>
    <name type="common">Entomopathogenic fungus</name>
    <name type="synonym">Lecanicillium muscarium</name>
    <dbReference type="NCBI Taxonomy" id="2231603"/>
    <lineage>
        <taxon>Eukaryota</taxon>
        <taxon>Fungi</taxon>
        <taxon>Dikarya</taxon>
        <taxon>Ascomycota</taxon>
        <taxon>Pezizomycotina</taxon>
        <taxon>Sordariomycetes</taxon>
        <taxon>Hypocreomycetidae</taxon>
        <taxon>Hypocreales</taxon>
        <taxon>Cordycipitaceae</taxon>
        <taxon>Akanthomyces</taxon>
    </lineage>
</organism>
<evidence type="ECO:0000313" key="5">
    <source>
        <dbReference type="Proteomes" id="UP001144673"/>
    </source>
</evidence>
<name>A0A9W8QG83_AKAMU</name>
<dbReference type="PANTHER" id="PTHR24223">
    <property type="entry name" value="ATP-BINDING CASSETTE SUB-FAMILY C"/>
    <property type="match status" value="1"/>
</dbReference>
<evidence type="ECO:0000256" key="1">
    <source>
        <dbReference type="ARBA" id="ARBA00022741"/>
    </source>
</evidence>
<dbReference type="GO" id="GO:0042626">
    <property type="term" value="F:ATPase-coupled transmembrane transporter activity"/>
    <property type="evidence" value="ECO:0007669"/>
    <property type="project" value="TreeGrafter"/>
</dbReference>
<evidence type="ECO:0000313" key="4">
    <source>
        <dbReference type="EMBL" id="KAJ4155619.1"/>
    </source>
</evidence>
<comment type="caution">
    <text evidence="4">The sequence shown here is derived from an EMBL/GenBank/DDBJ whole genome shotgun (WGS) entry which is preliminary data.</text>
</comment>
<protein>
    <recommendedName>
        <fullName evidence="3">ABC transporter domain-containing protein</fullName>
    </recommendedName>
</protein>
<feature type="domain" description="ABC transporter" evidence="3">
    <location>
        <begin position="2"/>
        <end position="95"/>
    </location>
</feature>
<dbReference type="GeneID" id="80888014"/>